<dbReference type="SUPFAM" id="SSF50985">
    <property type="entry name" value="RCC1/BLIP-II"/>
    <property type="match status" value="1"/>
</dbReference>
<dbReference type="RefSeq" id="WP_031501638.1">
    <property type="nucleotide sequence ID" value="NZ_AP014861.1"/>
</dbReference>
<sequence>MYWLKVIFYSIILTLAGCGGDSAPNDNNSGGSDGGGTEVTPPTIPPSSKSIRVMDFHLTFDTNTEIDALNVNFSTFVSSMEGKHLSLTKVEPLTKDNQCQVLKIQSRLIQFAISPKIAKTCSYRYTVTDGETFESAIGRVTTTSKKRESAVREASSTTDLPLVSKSTIVGNSLTFNLADELSSELSKMTNPMFSEAIVAYGTGVPIIDETGSVTYNAIEAGYSLTYFYILDDNNTSDDKSDDVIYNGTLVIDISGIKNNPPNINTPEDYPKRLQTGSEAVIDVTPYISDLEGDDVQLVHVHAENIDVELTSPYDVNNLSFNAMSNKLGLYTVYYTVYDHEDNGFSSGQLNLTFVESRAGKVRLGFNSLLKVYEGGSIGGISSSSHFIDNVKKLSEYLTNNNVKATDIKSVGLDAFLINLSNGESAILSSASNSDSYKILPESFIYDWVYSFQKLHLGWGLIGYTYNPSDSSITAINQIVGTSAACPKDYISQFNASEYKNNVESWYIVENGTRSTGLILKHKGEETLTIIKPCTAESFSIPAPTVNYERCMFIDDVNISCLTSDHKLKMPFEDSTTEAVDFIKNLIKLDITISKIQLVGSKIYVLDTDKRLHVFADNATYANDDDNKVGTLEIPNVINFVASSYYFDYWLDDESFHGVGYNAIQEDGLSSGKMVDVSLDFNKIKDIKNNIQQVYRNSSTLLFITKDEKIYTFSHLGLIEETSINLSEVKSIVSDNTSMSSGANTAYTGQGRNVFIVNLNSESDKWRVLAPLSSLIPTYDCPAPVLNLDDDESLLIKSPCIYWGFKFNGAITMSGEADLYAFPEELFSDSDFLTDLIDLDNDGMSNDVEISGCSLLDSTINNEYPCSSYFLNDSDYDAVNDALEMLYSHSDSFKSDFSHNKDRHVLPGTSDAYKDINSNGVSDKFD</sequence>
<organism evidence="2">
    <name type="scientific">Vibrio parahaemolyticus</name>
    <dbReference type="NCBI Taxonomy" id="670"/>
    <lineage>
        <taxon>Bacteria</taxon>
        <taxon>Pseudomonadati</taxon>
        <taxon>Pseudomonadota</taxon>
        <taxon>Gammaproteobacteria</taxon>
        <taxon>Vibrionales</taxon>
        <taxon>Vibrionaceae</taxon>
        <taxon>Vibrio</taxon>
    </lineage>
</organism>
<dbReference type="PROSITE" id="PS51257">
    <property type="entry name" value="PROKAR_LIPOPROTEIN"/>
    <property type="match status" value="1"/>
</dbReference>
<dbReference type="AlphaFoldDB" id="A0A1Y1BHI6"/>
<dbReference type="InterPro" id="IPR009091">
    <property type="entry name" value="RCC1/BLIP-II"/>
</dbReference>
<protein>
    <submittedName>
        <fullName evidence="2">Uncharacterized protein</fullName>
    </submittedName>
</protein>
<feature type="region of interest" description="Disordered" evidence="1">
    <location>
        <begin position="24"/>
        <end position="48"/>
    </location>
</feature>
<proteinExistence type="predicted"/>
<keyword evidence="2" id="KW-0614">Plasmid</keyword>
<evidence type="ECO:0000256" key="1">
    <source>
        <dbReference type="SAM" id="MobiDB-lite"/>
    </source>
</evidence>
<evidence type="ECO:0000313" key="2">
    <source>
        <dbReference type="EMBL" id="BAX57057.1"/>
    </source>
</evidence>
<reference evidence="2" key="1">
    <citation type="journal article" date="2017" name="Infect. Genet. Evol.">
        <title>Plasmid dynamics in Vibrio parahaemolyticus strains related to shrimp Acute Hepatopancreatic Necrosis Syndrome (AHPNS).</title>
        <authorList>
            <person name="Theethakaew C."/>
            <person name="Nakamura S."/>
            <person name="Motooka D."/>
            <person name="Matsuda S."/>
            <person name="Kodama T."/>
            <person name="Chonsin K."/>
            <person name="Suthienkul O."/>
            <person name="Iida T."/>
        </authorList>
    </citation>
    <scope>NUCLEOTIDE SEQUENCE</scope>
    <source>
        <strain evidence="2">VPE61</strain>
        <plasmid evidence="2">pVPE61b</plasmid>
    </source>
</reference>
<name>A0A1Y1BHI6_VIBPH</name>
<geneLocation type="plasmid" evidence="2">
    <name>pVPE61b</name>
</geneLocation>
<dbReference type="EMBL" id="AP014861">
    <property type="protein sequence ID" value="BAX57057.1"/>
    <property type="molecule type" value="Genomic_DNA"/>
</dbReference>
<accession>A0A1Y1BHI6</accession>